<accession>A0A9P4KGP6</accession>
<protein>
    <submittedName>
        <fullName evidence="1">Uncharacterized protein</fullName>
    </submittedName>
</protein>
<comment type="caution">
    <text evidence="1">The sequence shown here is derived from an EMBL/GenBank/DDBJ whole genome shotgun (WGS) entry which is preliminary data.</text>
</comment>
<proteinExistence type="predicted"/>
<name>A0A9P4KGP6_9PLEO</name>
<organism evidence="1 2">
    <name type="scientific">Lojkania enalia</name>
    <dbReference type="NCBI Taxonomy" id="147567"/>
    <lineage>
        <taxon>Eukaryota</taxon>
        <taxon>Fungi</taxon>
        <taxon>Dikarya</taxon>
        <taxon>Ascomycota</taxon>
        <taxon>Pezizomycotina</taxon>
        <taxon>Dothideomycetes</taxon>
        <taxon>Pleosporomycetidae</taxon>
        <taxon>Pleosporales</taxon>
        <taxon>Pleosporales incertae sedis</taxon>
        <taxon>Lojkania</taxon>
    </lineage>
</organism>
<dbReference type="OrthoDB" id="3880401at2759"/>
<dbReference type="AlphaFoldDB" id="A0A9P4KGP6"/>
<evidence type="ECO:0000313" key="1">
    <source>
        <dbReference type="EMBL" id="KAF2268250.1"/>
    </source>
</evidence>
<dbReference type="EMBL" id="ML986587">
    <property type="protein sequence ID" value="KAF2268250.1"/>
    <property type="molecule type" value="Genomic_DNA"/>
</dbReference>
<dbReference type="Proteomes" id="UP000800093">
    <property type="component" value="Unassembled WGS sequence"/>
</dbReference>
<sequence length="202" mass="22463">MESETLYHIALIKTNGHGIEDFDIQGTYTDFTKAKAAARDALSEAGYCTESFPVLEIRNDREDWIYGADTFVHAETAGGTALTVAIKPTLNHQKLKGDRDTCRICGNLFYVLQQTVSYDIDSSGNTADMHVDCTCTKYAKAKESALSCLTDRTINMDDFHSLIQYPASEEDAYSNNPILYAVGANGRHYLVSVLGKRQWLQI</sequence>
<gene>
    <name evidence="1" type="ORF">CC78DRAFT_576255</name>
</gene>
<keyword evidence="2" id="KW-1185">Reference proteome</keyword>
<evidence type="ECO:0000313" key="2">
    <source>
        <dbReference type="Proteomes" id="UP000800093"/>
    </source>
</evidence>
<reference evidence="2" key="1">
    <citation type="journal article" date="2020" name="Stud. Mycol.">
        <title>101 Dothideomycetes genomes: A test case for predicting lifestyles and emergence of pathogens.</title>
        <authorList>
            <person name="Haridas S."/>
            <person name="Albert R."/>
            <person name="Binder M."/>
            <person name="Bloem J."/>
            <person name="LaButti K."/>
            <person name="Salamov A."/>
            <person name="Andreopoulos B."/>
            <person name="Baker S."/>
            <person name="Barry K."/>
            <person name="Bills G."/>
            <person name="Bluhm B."/>
            <person name="Cannon C."/>
            <person name="Castanera R."/>
            <person name="Culley D."/>
            <person name="Daum C."/>
            <person name="Ezra D."/>
            <person name="Gonzalez J."/>
            <person name="Henrissat B."/>
            <person name="Kuo A."/>
            <person name="Liang C."/>
            <person name="Lipzen A."/>
            <person name="Lutzoni F."/>
            <person name="Magnuson J."/>
            <person name="Mondo S."/>
            <person name="Nolan M."/>
            <person name="Ohm R."/>
            <person name="Pangilinan J."/>
            <person name="Park H.-J."/>
            <person name="Ramirez L."/>
            <person name="Alfaro M."/>
            <person name="Sun H."/>
            <person name="Tritt A."/>
            <person name="Yoshinaga Y."/>
            <person name="Zwiers L.-H."/>
            <person name="Turgeon B."/>
            <person name="Goodwin S."/>
            <person name="Spatafora J."/>
            <person name="Crous P."/>
            <person name="Grigoriev I."/>
        </authorList>
    </citation>
    <scope>NUCLEOTIDE SEQUENCE [LARGE SCALE GENOMIC DNA]</scope>
    <source>
        <strain evidence="2">CBS 304.66</strain>
    </source>
</reference>